<dbReference type="KEGG" id="gfm:Enr17x_07470"/>
<protein>
    <submittedName>
        <fullName evidence="1">Uncharacterized protein</fullName>
    </submittedName>
</protein>
<dbReference type="OrthoDB" id="9972885at2"/>
<evidence type="ECO:0000313" key="2">
    <source>
        <dbReference type="Proteomes" id="UP000318313"/>
    </source>
</evidence>
<name>A0A518I6M8_9PLAN</name>
<dbReference type="RefSeq" id="WP_145305923.1">
    <property type="nucleotide sequence ID" value="NZ_CP037452.1"/>
</dbReference>
<evidence type="ECO:0000313" key="1">
    <source>
        <dbReference type="EMBL" id="QDV48734.1"/>
    </source>
</evidence>
<gene>
    <name evidence="1" type="ORF">Enr17x_07470</name>
</gene>
<sequence length="134" mass="15012">MQKTILAVLFGLVLGLLIRPTQPQLASGNEQTIPSSVETQSNIVSGDLNQTVSKKLMLLQEELALSRFRIIQRKLLELSKKYPQTVAGKRAQKIIEQENLSVLANYGFGPENYFMEGIPACRYRFRTAISKSTP</sequence>
<keyword evidence="2" id="KW-1185">Reference proteome</keyword>
<proteinExistence type="predicted"/>
<dbReference type="AlphaFoldDB" id="A0A518I6M8"/>
<organism evidence="1 2">
    <name type="scientific">Gimesia fumaroli</name>
    <dbReference type="NCBI Taxonomy" id="2527976"/>
    <lineage>
        <taxon>Bacteria</taxon>
        <taxon>Pseudomonadati</taxon>
        <taxon>Planctomycetota</taxon>
        <taxon>Planctomycetia</taxon>
        <taxon>Planctomycetales</taxon>
        <taxon>Planctomycetaceae</taxon>
        <taxon>Gimesia</taxon>
    </lineage>
</organism>
<reference evidence="1 2" key="1">
    <citation type="submission" date="2019-03" db="EMBL/GenBank/DDBJ databases">
        <title>Deep-cultivation of Planctomycetes and their phenomic and genomic characterization uncovers novel biology.</title>
        <authorList>
            <person name="Wiegand S."/>
            <person name="Jogler M."/>
            <person name="Boedeker C."/>
            <person name="Pinto D."/>
            <person name="Vollmers J."/>
            <person name="Rivas-Marin E."/>
            <person name="Kohn T."/>
            <person name="Peeters S.H."/>
            <person name="Heuer A."/>
            <person name="Rast P."/>
            <person name="Oberbeckmann S."/>
            <person name="Bunk B."/>
            <person name="Jeske O."/>
            <person name="Meyerdierks A."/>
            <person name="Storesund J.E."/>
            <person name="Kallscheuer N."/>
            <person name="Luecker S."/>
            <person name="Lage O.M."/>
            <person name="Pohl T."/>
            <person name="Merkel B.J."/>
            <person name="Hornburger P."/>
            <person name="Mueller R.-W."/>
            <person name="Bruemmer F."/>
            <person name="Labrenz M."/>
            <person name="Spormann A.M."/>
            <person name="Op den Camp H."/>
            <person name="Overmann J."/>
            <person name="Amann R."/>
            <person name="Jetten M.S.M."/>
            <person name="Mascher T."/>
            <person name="Medema M.H."/>
            <person name="Devos D.P."/>
            <person name="Kaster A.-K."/>
            <person name="Ovreas L."/>
            <person name="Rohde M."/>
            <person name="Galperin M.Y."/>
            <person name="Jogler C."/>
        </authorList>
    </citation>
    <scope>NUCLEOTIDE SEQUENCE [LARGE SCALE GENOMIC DNA]</scope>
    <source>
        <strain evidence="1 2">Enr17</strain>
    </source>
</reference>
<accession>A0A518I6M8</accession>
<dbReference type="Proteomes" id="UP000318313">
    <property type="component" value="Chromosome"/>
</dbReference>
<dbReference type="EMBL" id="CP037452">
    <property type="protein sequence ID" value="QDV48734.1"/>
    <property type="molecule type" value="Genomic_DNA"/>
</dbReference>